<comment type="caution">
    <text evidence="4">The sequence shown here is derived from an EMBL/GenBank/DDBJ whole genome shotgun (WGS) entry which is preliminary data.</text>
</comment>
<dbReference type="InterPro" id="IPR054485">
    <property type="entry name" value="FlK-like_dom"/>
</dbReference>
<feature type="binding site" evidence="2">
    <location>
        <position position="56"/>
    </location>
    <ligand>
        <name>substrate</name>
    </ligand>
</feature>
<dbReference type="PANTHER" id="PTHR36934">
    <property type="entry name" value="BLR0278 PROTEIN"/>
    <property type="match status" value="1"/>
</dbReference>
<sequence>MEELTKAKIVNEEVLASSLHSGNADVLSTPMTLAWMEETASELSEQFLKDDEITVGAHVTLDHLAPAWAGEVVNVTAKLKERNGRKLSFHIEAHRGNTLLARADHVRVIVKKKEFKK</sequence>
<dbReference type="SUPFAM" id="SSF54637">
    <property type="entry name" value="Thioesterase/thiol ester dehydrase-isomerase"/>
    <property type="match status" value="1"/>
</dbReference>
<feature type="active site" evidence="1">
    <location>
        <position position="29"/>
    </location>
</feature>
<dbReference type="Pfam" id="PF22636">
    <property type="entry name" value="FlK"/>
    <property type="match status" value="1"/>
</dbReference>
<gene>
    <name evidence="4" type="ORF">ENX73_06750</name>
</gene>
<reference evidence="4" key="1">
    <citation type="journal article" date="2020" name="mSystems">
        <title>Genome- and Community-Level Interaction Insights into Carbon Utilization and Element Cycling Functions of Hydrothermarchaeota in Hydrothermal Sediment.</title>
        <authorList>
            <person name="Zhou Z."/>
            <person name="Liu Y."/>
            <person name="Xu W."/>
            <person name="Pan J."/>
            <person name="Luo Z.H."/>
            <person name="Li M."/>
        </authorList>
    </citation>
    <scope>NUCLEOTIDE SEQUENCE [LARGE SCALE GENOMIC DNA]</scope>
    <source>
        <strain evidence="4">SpSt-966</strain>
    </source>
</reference>
<dbReference type="PANTHER" id="PTHR36934:SF1">
    <property type="entry name" value="THIOESTERASE DOMAIN-CONTAINING PROTEIN"/>
    <property type="match status" value="1"/>
</dbReference>
<feature type="domain" description="Fluoroacetyl-CoA-specific thioesterase-like" evidence="3">
    <location>
        <begin position="10"/>
        <end position="113"/>
    </location>
</feature>
<dbReference type="InterPro" id="IPR025540">
    <property type="entry name" value="FlK"/>
</dbReference>
<proteinExistence type="predicted"/>
<name>A0A7V3RFS5_9BACT</name>
<feature type="active site" evidence="1">
    <location>
        <position position="63"/>
    </location>
</feature>
<dbReference type="AlphaFoldDB" id="A0A7V3RFS5"/>
<feature type="active site" evidence="1">
    <location>
        <position position="37"/>
    </location>
</feature>
<dbReference type="InterPro" id="IPR029069">
    <property type="entry name" value="HotDog_dom_sf"/>
</dbReference>
<feature type="binding site" evidence="2">
    <location>
        <position position="56"/>
    </location>
    <ligand>
        <name>CoA</name>
        <dbReference type="ChEBI" id="CHEBI:57287"/>
    </ligand>
</feature>
<evidence type="ECO:0000256" key="1">
    <source>
        <dbReference type="PIRSR" id="PIRSR014972-1"/>
    </source>
</evidence>
<dbReference type="PIRSF" id="PIRSF014972">
    <property type="entry name" value="FlK"/>
    <property type="match status" value="1"/>
</dbReference>
<evidence type="ECO:0000313" key="4">
    <source>
        <dbReference type="EMBL" id="HGE75803.1"/>
    </source>
</evidence>
<protein>
    <recommendedName>
        <fullName evidence="3">Fluoroacetyl-CoA-specific thioesterase-like domain-containing protein</fullName>
    </recommendedName>
</protein>
<feature type="binding site" evidence="2">
    <location>
        <position position="107"/>
    </location>
    <ligand>
        <name>substrate</name>
    </ligand>
</feature>
<organism evidence="4">
    <name type="scientific">Mesoaciditoga lauensis</name>
    <dbReference type="NCBI Taxonomy" id="1495039"/>
    <lineage>
        <taxon>Bacteria</taxon>
        <taxon>Thermotogati</taxon>
        <taxon>Thermotogota</taxon>
        <taxon>Thermotogae</taxon>
        <taxon>Mesoaciditogales</taxon>
        <taxon>Mesoaciditogaceae</taxon>
        <taxon>Mesoaciditoga</taxon>
    </lineage>
</organism>
<dbReference type="Gene3D" id="3.10.129.10">
    <property type="entry name" value="Hotdog Thioesterase"/>
    <property type="match status" value="1"/>
</dbReference>
<evidence type="ECO:0000256" key="2">
    <source>
        <dbReference type="PIRSR" id="PIRSR014972-2"/>
    </source>
</evidence>
<evidence type="ECO:0000259" key="3">
    <source>
        <dbReference type="Pfam" id="PF22636"/>
    </source>
</evidence>
<dbReference type="EMBL" id="DTPE01000269">
    <property type="protein sequence ID" value="HGE75803.1"/>
    <property type="molecule type" value="Genomic_DNA"/>
</dbReference>
<accession>A0A7V3RFS5</accession>